<dbReference type="PANTHER" id="PTHR42683">
    <property type="entry name" value="ALDEHYDE REDUCTASE"/>
    <property type="match status" value="1"/>
</dbReference>
<dbReference type="AlphaFoldDB" id="A0AA41PVS4"/>
<evidence type="ECO:0000256" key="2">
    <source>
        <dbReference type="ARBA" id="ARBA00022723"/>
    </source>
</evidence>
<dbReference type="InterPro" id="IPR047109">
    <property type="entry name" value="CAD-like"/>
</dbReference>
<dbReference type="Pfam" id="PF08240">
    <property type="entry name" value="ADH_N"/>
    <property type="match status" value="1"/>
</dbReference>
<dbReference type="InterPro" id="IPR002328">
    <property type="entry name" value="ADH_Zn_CS"/>
</dbReference>
<keyword evidence="2 7" id="KW-0479">Metal-binding</keyword>
<feature type="domain" description="Enoyl reductase (ER)" evidence="8">
    <location>
        <begin position="19"/>
        <end position="345"/>
    </location>
</feature>
<evidence type="ECO:0000256" key="7">
    <source>
        <dbReference type="RuleBase" id="RU361277"/>
    </source>
</evidence>
<dbReference type="SUPFAM" id="SSF50129">
    <property type="entry name" value="GroES-like"/>
    <property type="match status" value="1"/>
</dbReference>
<dbReference type="InterPro" id="IPR013149">
    <property type="entry name" value="ADH-like_C"/>
</dbReference>
<dbReference type="RefSeq" id="WP_235050615.1">
    <property type="nucleotide sequence ID" value="NZ_JAKFHA010000002.1"/>
</dbReference>
<dbReference type="Pfam" id="PF00107">
    <property type="entry name" value="ADH_zinc_N"/>
    <property type="match status" value="1"/>
</dbReference>
<evidence type="ECO:0000256" key="4">
    <source>
        <dbReference type="ARBA" id="ARBA00023002"/>
    </source>
</evidence>
<dbReference type="FunFam" id="3.40.50.720:FF:000022">
    <property type="entry name" value="Cinnamyl alcohol dehydrogenase"/>
    <property type="match status" value="1"/>
</dbReference>
<dbReference type="InterPro" id="IPR011032">
    <property type="entry name" value="GroES-like_sf"/>
</dbReference>
<dbReference type="InterPro" id="IPR020843">
    <property type="entry name" value="ER"/>
</dbReference>
<evidence type="ECO:0000259" key="8">
    <source>
        <dbReference type="SMART" id="SM00829"/>
    </source>
</evidence>
<comment type="cofactor">
    <cofactor evidence="1 7">
        <name>Zn(2+)</name>
        <dbReference type="ChEBI" id="CHEBI:29105"/>
    </cofactor>
</comment>
<dbReference type="Proteomes" id="UP001165378">
    <property type="component" value="Unassembled WGS sequence"/>
</dbReference>
<dbReference type="Gene3D" id="3.40.50.720">
    <property type="entry name" value="NAD(P)-binding Rossmann-like Domain"/>
    <property type="match status" value="1"/>
</dbReference>
<sequence length="351" mass="36693">MSNTDVTTVAAYAAPAPQSPLARTTVPRRPVGDNDVLIEIKYCGICHSDIHQVNEDWGQAPFPMVPGHEIAGIVTQVGSAVTRHEVGDRVGVGCFVDSCRTCENCVAGLEQFCLNGATGTYPIGPDGEPTYGGYSTHIVVAEDFALSIPEGISLEEAAPLLCAGITLYSPLTRWNAGPGKKVAIVGLGGLGHMGVKIANALGADVTVLSQSLRKKDDGLRLGAKAFHATSDPETFTKLAGTFDLIVSTVSANMDLDAYLGLLRSGGTFVNVGAPGEPNSINMFSLIGGNKNLAGSMVGGIAETQAMLDFCAQHNLGADIEVIPADKINEAYERVLAGDVRYRFVIDTATIA</sequence>
<dbReference type="EC" id="1.1.1.2" evidence="5"/>
<protein>
    <recommendedName>
        <fullName evidence="5">alcohol dehydrogenase (NADP(+))</fullName>
        <ecNumber evidence="5">1.1.1.2</ecNumber>
    </recommendedName>
</protein>
<evidence type="ECO:0000313" key="10">
    <source>
        <dbReference type="Proteomes" id="UP001165378"/>
    </source>
</evidence>
<dbReference type="EMBL" id="JAKFHA010000002">
    <property type="protein sequence ID" value="MCF2526507.1"/>
    <property type="molecule type" value="Genomic_DNA"/>
</dbReference>
<keyword evidence="4" id="KW-0560">Oxidoreductase</keyword>
<dbReference type="InterPro" id="IPR036291">
    <property type="entry name" value="NAD(P)-bd_dom_sf"/>
</dbReference>
<comment type="similarity">
    <text evidence="7">Belongs to the zinc-containing alcohol dehydrogenase family.</text>
</comment>
<evidence type="ECO:0000256" key="1">
    <source>
        <dbReference type="ARBA" id="ARBA00001947"/>
    </source>
</evidence>
<gene>
    <name evidence="9" type="ORF">LZ495_04630</name>
</gene>
<dbReference type="GO" id="GO:0008270">
    <property type="term" value="F:zinc ion binding"/>
    <property type="evidence" value="ECO:0007669"/>
    <property type="project" value="InterPro"/>
</dbReference>
<comment type="catalytic activity">
    <reaction evidence="6">
        <text>a primary alcohol + NADP(+) = an aldehyde + NADPH + H(+)</text>
        <dbReference type="Rhea" id="RHEA:15937"/>
        <dbReference type="ChEBI" id="CHEBI:15378"/>
        <dbReference type="ChEBI" id="CHEBI:15734"/>
        <dbReference type="ChEBI" id="CHEBI:17478"/>
        <dbReference type="ChEBI" id="CHEBI:57783"/>
        <dbReference type="ChEBI" id="CHEBI:58349"/>
        <dbReference type="EC" id="1.1.1.2"/>
    </reaction>
</comment>
<evidence type="ECO:0000256" key="3">
    <source>
        <dbReference type="ARBA" id="ARBA00022833"/>
    </source>
</evidence>
<name>A0AA41PVS4_9ACTN</name>
<dbReference type="PROSITE" id="PS00059">
    <property type="entry name" value="ADH_ZINC"/>
    <property type="match status" value="1"/>
</dbReference>
<evidence type="ECO:0000256" key="5">
    <source>
        <dbReference type="ARBA" id="ARBA00024074"/>
    </source>
</evidence>
<dbReference type="SUPFAM" id="SSF51735">
    <property type="entry name" value="NAD(P)-binding Rossmann-fold domains"/>
    <property type="match status" value="1"/>
</dbReference>
<organism evidence="9 10">
    <name type="scientific">Yinghuangia soli</name>
    <dbReference type="NCBI Taxonomy" id="2908204"/>
    <lineage>
        <taxon>Bacteria</taxon>
        <taxon>Bacillati</taxon>
        <taxon>Actinomycetota</taxon>
        <taxon>Actinomycetes</taxon>
        <taxon>Kitasatosporales</taxon>
        <taxon>Streptomycetaceae</taxon>
        <taxon>Yinghuangia</taxon>
    </lineage>
</organism>
<proteinExistence type="inferred from homology"/>
<keyword evidence="3 7" id="KW-0862">Zinc</keyword>
<evidence type="ECO:0000313" key="9">
    <source>
        <dbReference type="EMBL" id="MCF2526507.1"/>
    </source>
</evidence>
<dbReference type="SMART" id="SM00829">
    <property type="entry name" value="PKS_ER"/>
    <property type="match status" value="1"/>
</dbReference>
<dbReference type="Gene3D" id="3.90.180.10">
    <property type="entry name" value="Medium-chain alcohol dehydrogenases, catalytic domain"/>
    <property type="match status" value="1"/>
</dbReference>
<reference evidence="9" key="1">
    <citation type="submission" date="2022-01" db="EMBL/GenBank/DDBJ databases">
        <title>Genome-Based Taxonomic Classification of the Phylum Actinobacteria.</title>
        <authorList>
            <person name="Gao Y."/>
        </authorList>
    </citation>
    <scope>NUCLEOTIDE SEQUENCE</scope>
    <source>
        <strain evidence="9">KLBMP 8922</strain>
    </source>
</reference>
<keyword evidence="10" id="KW-1185">Reference proteome</keyword>
<evidence type="ECO:0000256" key="6">
    <source>
        <dbReference type="ARBA" id="ARBA00048262"/>
    </source>
</evidence>
<comment type="caution">
    <text evidence="9">The sequence shown here is derived from an EMBL/GenBank/DDBJ whole genome shotgun (WGS) entry which is preliminary data.</text>
</comment>
<accession>A0AA41PVS4</accession>
<dbReference type="GO" id="GO:0008106">
    <property type="term" value="F:alcohol dehydrogenase (NADP+) activity"/>
    <property type="evidence" value="ECO:0007669"/>
    <property type="project" value="UniProtKB-EC"/>
</dbReference>
<dbReference type="InterPro" id="IPR013154">
    <property type="entry name" value="ADH-like_N"/>
</dbReference>
<dbReference type="CDD" id="cd05283">
    <property type="entry name" value="CAD1"/>
    <property type="match status" value="1"/>
</dbReference>